<reference evidence="3" key="1">
    <citation type="journal article" date="2019" name="Int. J. Syst. Evol. Microbiol.">
        <title>The Global Catalogue of Microorganisms (GCM) 10K type strain sequencing project: providing services to taxonomists for standard genome sequencing and annotation.</title>
        <authorList>
            <consortium name="The Broad Institute Genomics Platform"/>
            <consortium name="The Broad Institute Genome Sequencing Center for Infectious Disease"/>
            <person name="Wu L."/>
            <person name="Ma J."/>
        </authorList>
    </citation>
    <scope>NUCLEOTIDE SEQUENCE [LARGE SCALE GENOMIC DNA]</scope>
    <source>
        <strain evidence="3">JCM 16545</strain>
    </source>
</reference>
<dbReference type="Proteomes" id="UP001597297">
    <property type="component" value="Unassembled WGS sequence"/>
</dbReference>
<dbReference type="PROSITE" id="PS51725">
    <property type="entry name" value="ABM"/>
    <property type="match status" value="1"/>
</dbReference>
<dbReference type="SUPFAM" id="SSF54909">
    <property type="entry name" value="Dimeric alpha+beta barrel"/>
    <property type="match status" value="1"/>
</dbReference>
<name>A0ABW5DXU8_9BACT</name>
<dbReference type="Pfam" id="PF03992">
    <property type="entry name" value="ABM"/>
    <property type="match status" value="1"/>
</dbReference>
<dbReference type="InterPro" id="IPR050744">
    <property type="entry name" value="AI-2_Isomerase_LsrG"/>
</dbReference>
<protein>
    <submittedName>
        <fullName evidence="2">Quinol monooxygenase</fullName>
        <ecNumber evidence="2">1.-.-.-</ecNumber>
    </submittedName>
</protein>
<evidence type="ECO:0000313" key="2">
    <source>
        <dbReference type="EMBL" id="MFD2275147.1"/>
    </source>
</evidence>
<dbReference type="GO" id="GO:0004497">
    <property type="term" value="F:monooxygenase activity"/>
    <property type="evidence" value="ECO:0007669"/>
    <property type="project" value="UniProtKB-KW"/>
</dbReference>
<dbReference type="Gene3D" id="3.30.70.100">
    <property type="match status" value="1"/>
</dbReference>
<proteinExistence type="predicted"/>
<evidence type="ECO:0000259" key="1">
    <source>
        <dbReference type="PROSITE" id="PS51725"/>
    </source>
</evidence>
<evidence type="ECO:0000313" key="3">
    <source>
        <dbReference type="Proteomes" id="UP001597297"/>
    </source>
</evidence>
<keyword evidence="2" id="KW-0560">Oxidoreductase</keyword>
<dbReference type="InterPro" id="IPR011008">
    <property type="entry name" value="Dimeric_a/b-barrel"/>
</dbReference>
<dbReference type="RefSeq" id="WP_377094891.1">
    <property type="nucleotide sequence ID" value="NZ_JBHSJM010000001.1"/>
</dbReference>
<dbReference type="PANTHER" id="PTHR33336:SF15">
    <property type="entry name" value="ABM DOMAIN-CONTAINING PROTEIN"/>
    <property type="match status" value="1"/>
</dbReference>
<dbReference type="EC" id="1.-.-.-" evidence="2"/>
<organism evidence="2 3">
    <name type="scientific">Rubritalea spongiae</name>
    <dbReference type="NCBI Taxonomy" id="430797"/>
    <lineage>
        <taxon>Bacteria</taxon>
        <taxon>Pseudomonadati</taxon>
        <taxon>Verrucomicrobiota</taxon>
        <taxon>Verrucomicrobiia</taxon>
        <taxon>Verrucomicrobiales</taxon>
        <taxon>Rubritaleaceae</taxon>
        <taxon>Rubritalea</taxon>
    </lineage>
</organism>
<feature type="domain" description="ABM" evidence="1">
    <location>
        <begin position="2"/>
        <end position="90"/>
    </location>
</feature>
<accession>A0ABW5DXU8</accession>
<sequence>MITKKINLTAKAGKEGELENLLKMMVMESKPEAGCVSYELYQQKESLADFFLIEIWETAEQLEEHKATAHFAKFKELAPELIEAKSSEELNSFL</sequence>
<keyword evidence="3" id="KW-1185">Reference proteome</keyword>
<comment type="caution">
    <text evidence="2">The sequence shown here is derived from an EMBL/GenBank/DDBJ whole genome shotgun (WGS) entry which is preliminary data.</text>
</comment>
<keyword evidence="2" id="KW-0503">Monooxygenase</keyword>
<gene>
    <name evidence="2" type="ORF">ACFSQZ_01590</name>
</gene>
<dbReference type="EMBL" id="JBHUJC010000003">
    <property type="protein sequence ID" value="MFD2275147.1"/>
    <property type="molecule type" value="Genomic_DNA"/>
</dbReference>
<dbReference type="PANTHER" id="PTHR33336">
    <property type="entry name" value="QUINOL MONOOXYGENASE YGIN-RELATED"/>
    <property type="match status" value="1"/>
</dbReference>
<dbReference type="InterPro" id="IPR007138">
    <property type="entry name" value="ABM_dom"/>
</dbReference>